<dbReference type="Pfam" id="PF14437">
    <property type="entry name" value="MafB19-deam"/>
    <property type="match status" value="1"/>
</dbReference>
<dbReference type="GO" id="GO:0046872">
    <property type="term" value="F:metal ion binding"/>
    <property type="evidence" value="ECO:0007669"/>
    <property type="project" value="UniProtKB-KW"/>
</dbReference>
<dbReference type="EMBL" id="PKPP01012703">
    <property type="protein sequence ID" value="PWA41975.1"/>
    <property type="molecule type" value="Genomic_DNA"/>
</dbReference>
<dbReference type="Proteomes" id="UP000245207">
    <property type="component" value="Unassembled WGS sequence"/>
</dbReference>
<name>A0A2U1KYY7_ARTAN</name>
<evidence type="ECO:0000313" key="4">
    <source>
        <dbReference type="Proteomes" id="UP000245207"/>
    </source>
</evidence>
<dbReference type="InterPro" id="IPR058535">
    <property type="entry name" value="MafB19-deam"/>
</dbReference>
<feature type="transmembrane region" description="Helical" evidence="1">
    <location>
        <begin position="402"/>
        <end position="420"/>
    </location>
</feature>
<organism evidence="3 4">
    <name type="scientific">Artemisia annua</name>
    <name type="common">Sweet wormwood</name>
    <dbReference type="NCBI Taxonomy" id="35608"/>
    <lineage>
        <taxon>Eukaryota</taxon>
        <taxon>Viridiplantae</taxon>
        <taxon>Streptophyta</taxon>
        <taxon>Embryophyta</taxon>
        <taxon>Tracheophyta</taxon>
        <taxon>Spermatophyta</taxon>
        <taxon>Magnoliopsida</taxon>
        <taxon>eudicotyledons</taxon>
        <taxon>Gunneridae</taxon>
        <taxon>Pentapetalae</taxon>
        <taxon>asterids</taxon>
        <taxon>campanulids</taxon>
        <taxon>Asterales</taxon>
        <taxon>Asteraceae</taxon>
        <taxon>Asteroideae</taxon>
        <taxon>Anthemideae</taxon>
        <taxon>Artemisiinae</taxon>
        <taxon>Artemisia</taxon>
    </lineage>
</organism>
<keyword evidence="1" id="KW-0812">Transmembrane</keyword>
<dbReference type="CDD" id="cd01285">
    <property type="entry name" value="nucleoside_deaminase"/>
    <property type="match status" value="1"/>
</dbReference>
<evidence type="ECO:0000256" key="1">
    <source>
        <dbReference type="SAM" id="Phobius"/>
    </source>
</evidence>
<dbReference type="Gene3D" id="3.40.140.10">
    <property type="entry name" value="Cytidine Deaminase, domain 2"/>
    <property type="match status" value="1"/>
</dbReference>
<keyword evidence="1" id="KW-1133">Transmembrane helix</keyword>
<evidence type="ECO:0000313" key="3">
    <source>
        <dbReference type="EMBL" id="PWA41975.1"/>
    </source>
</evidence>
<dbReference type="OrthoDB" id="659at2759"/>
<dbReference type="GO" id="GO:0002100">
    <property type="term" value="P:tRNA wobble adenosine to inosine editing"/>
    <property type="evidence" value="ECO:0007669"/>
    <property type="project" value="InterPro"/>
</dbReference>
<accession>A0A2U1KYY7</accession>
<feature type="transmembrane region" description="Helical" evidence="1">
    <location>
        <begin position="432"/>
        <end position="452"/>
    </location>
</feature>
<dbReference type="PANTHER" id="PTHR11079">
    <property type="entry name" value="CYTOSINE DEAMINASE FAMILY MEMBER"/>
    <property type="match status" value="1"/>
</dbReference>
<feature type="domain" description="CMP/dCMP-type deaminase" evidence="2">
    <location>
        <begin position="1"/>
        <end position="98"/>
    </location>
</feature>
<proteinExistence type="predicted"/>
<protein>
    <submittedName>
        <fullName evidence="3">tRNA(Adenine(34)) deaminase chloroplastic</fullName>
    </submittedName>
</protein>
<dbReference type="GO" id="GO:0052717">
    <property type="term" value="F:tRNA-specific adenosine-34 deaminase activity"/>
    <property type="evidence" value="ECO:0007669"/>
    <property type="project" value="UniProtKB-EC"/>
</dbReference>
<dbReference type="PANTHER" id="PTHR11079:SF162">
    <property type="entry name" value="RIBOFLAVIN BIOSYNTHESIS PROTEIN PYRD, CHLOROPLASTIC"/>
    <property type="match status" value="1"/>
</dbReference>
<dbReference type="PROSITE" id="PS51747">
    <property type="entry name" value="CYT_DCMP_DEAMINASES_2"/>
    <property type="match status" value="1"/>
</dbReference>
<sequence>MPNKWSIPNNKFRVIKPKLVVRLDSHFDTTTKAIAMVMSRLKGLESIALAVSRPQEDTTLYVTLEPCLMCAGAILQARIDTVVWGAQDKLLGANGSWLRTVCSLHLTIQVLKSTHIHIQSYTQTFSPSFSPRSLSEFVLIQDVAHDKEEHERAATRTSLLRSIRLRLKFELQDPVGGDFVTTMITSVLQGLSRTLAIILANQHNPNCSCSPWAVLLELALELPLDPKPFDPLTKEFITFRTVSMEGFDELYIYSRGSSHRSSQVRWVGSFLIKKPCKQVAILVLLIKVCEMSCCDVWFLDRFLRWVGIGKCPGVQAFNVIDLWDIHNNLDELLIKKCLISRSLIEAWAYPGFCFVGFSLWPYVEIGTKNFVSKDLPEIISFRESRKAFHQNGKFTRLESVPVLYLMCGLIKILFLHLYAMVHQLCNQTAMQLLQFCLNLVNLFCSALLKLTYNKCSE</sequence>
<dbReference type="SUPFAM" id="SSF53927">
    <property type="entry name" value="Cytidine deaminase-like"/>
    <property type="match status" value="1"/>
</dbReference>
<keyword evidence="1" id="KW-0472">Membrane</keyword>
<evidence type="ECO:0000259" key="2">
    <source>
        <dbReference type="PROSITE" id="PS51747"/>
    </source>
</evidence>
<dbReference type="STRING" id="35608.A0A2U1KYY7"/>
<feature type="transmembrane region" description="Helical" evidence="1">
    <location>
        <begin position="346"/>
        <end position="363"/>
    </location>
</feature>
<comment type="caution">
    <text evidence="3">The sequence shown here is derived from an EMBL/GenBank/DDBJ whole genome shotgun (WGS) entry which is preliminary data.</text>
</comment>
<reference evidence="3 4" key="1">
    <citation type="journal article" date="2018" name="Mol. Plant">
        <title>The genome of Artemisia annua provides insight into the evolution of Asteraceae family and artemisinin biosynthesis.</title>
        <authorList>
            <person name="Shen Q."/>
            <person name="Zhang L."/>
            <person name="Liao Z."/>
            <person name="Wang S."/>
            <person name="Yan T."/>
            <person name="Shi P."/>
            <person name="Liu M."/>
            <person name="Fu X."/>
            <person name="Pan Q."/>
            <person name="Wang Y."/>
            <person name="Lv Z."/>
            <person name="Lu X."/>
            <person name="Zhang F."/>
            <person name="Jiang W."/>
            <person name="Ma Y."/>
            <person name="Chen M."/>
            <person name="Hao X."/>
            <person name="Li L."/>
            <person name="Tang Y."/>
            <person name="Lv G."/>
            <person name="Zhou Y."/>
            <person name="Sun X."/>
            <person name="Brodelius P.E."/>
            <person name="Rose J.K.C."/>
            <person name="Tang K."/>
        </authorList>
    </citation>
    <scope>NUCLEOTIDE SEQUENCE [LARGE SCALE GENOMIC DNA]</scope>
    <source>
        <strain evidence="4">cv. Huhao1</strain>
        <tissue evidence="3">Leaf</tissue>
    </source>
</reference>
<dbReference type="InterPro" id="IPR002125">
    <property type="entry name" value="CMP_dCMP_dom"/>
</dbReference>
<dbReference type="AlphaFoldDB" id="A0A2U1KYY7"/>
<gene>
    <name evidence="3" type="ORF">CTI12_AA549070</name>
</gene>
<dbReference type="InterPro" id="IPR016193">
    <property type="entry name" value="Cytidine_deaminase-like"/>
</dbReference>
<keyword evidence="4" id="KW-1185">Reference proteome</keyword>